<reference evidence="2 3" key="1">
    <citation type="journal article" date="2012" name="J. Bacteriol.">
        <title>Draft Genome Sequence of Cecembia lonarensis Strain LW9T, Isolated from Lonar Lake, a Haloalkaline Lake in India.</title>
        <authorList>
            <person name="Shivaji S."/>
            <person name="Ara S."/>
            <person name="Singh A."/>
            <person name="Pinnaka A.K."/>
        </authorList>
    </citation>
    <scope>NUCLEOTIDE SEQUENCE [LARGE SCALE GENOMIC DNA]</scope>
    <source>
        <strain evidence="2 3">LW9</strain>
    </source>
</reference>
<evidence type="ECO:0000313" key="2">
    <source>
        <dbReference type="EMBL" id="EKB51177.1"/>
    </source>
</evidence>
<dbReference type="EMBL" id="AMGM01000002">
    <property type="protein sequence ID" value="EKB51177.1"/>
    <property type="molecule type" value="Genomic_DNA"/>
</dbReference>
<dbReference type="PATRIC" id="fig|1225176.3.peg.243"/>
<evidence type="ECO:0000256" key="1">
    <source>
        <dbReference type="SAM" id="MobiDB-lite"/>
    </source>
</evidence>
<gene>
    <name evidence="2" type="ORF">B879_00228</name>
</gene>
<evidence type="ECO:0008006" key="4">
    <source>
        <dbReference type="Google" id="ProtNLM"/>
    </source>
</evidence>
<keyword evidence="3" id="KW-1185">Reference proteome</keyword>
<dbReference type="Pfam" id="PF14054">
    <property type="entry name" value="DUF4249"/>
    <property type="match status" value="1"/>
</dbReference>
<protein>
    <recommendedName>
        <fullName evidence="4">DUF4249 domain-containing protein</fullName>
    </recommendedName>
</protein>
<dbReference type="InterPro" id="IPR025345">
    <property type="entry name" value="DUF4249"/>
</dbReference>
<dbReference type="OrthoDB" id="922982at2"/>
<dbReference type="Proteomes" id="UP000004478">
    <property type="component" value="Unassembled WGS sequence"/>
</dbReference>
<proteinExistence type="predicted"/>
<accession>K1LG69</accession>
<dbReference type="AlphaFoldDB" id="K1LG69"/>
<organism evidence="2 3">
    <name type="scientific">Cecembia lonarensis (strain CCUG 58316 / KCTC 22772 / LW9)</name>
    <dbReference type="NCBI Taxonomy" id="1225176"/>
    <lineage>
        <taxon>Bacteria</taxon>
        <taxon>Pseudomonadati</taxon>
        <taxon>Bacteroidota</taxon>
        <taxon>Cytophagia</taxon>
        <taxon>Cytophagales</taxon>
        <taxon>Cyclobacteriaceae</taxon>
        <taxon>Cecembia</taxon>
    </lineage>
</organism>
<evidence type="ECO:0000313" key="3">
    <source>
        <dbReference type="Proteomes" id="UP000004478"/>
    </source>
</evidence>
<dbReference type="RefSeq" id="WP_009183282.1">
    <property type="nucleotide sequence ID" value="NZ_AMGM01000002.1"/>
</dbReference>
<comment type="caution">
    <text evidence="2">The sequence shown here is derived from an EMBL/GenBank/DDBJ whole genome shotgun (WGS) entry which is preliminary data.</text>
</comment>
<sequence length="368" mass="42004">MYRSVFWVIIVFLFGTCVDPYEVETAGENRILTVEGFITTVPKAHVIRLSFTKPFGPEATGPNPGIITAKVYLKDNLGNTEILNVKAPRDNFDNVRGFYETSEDFAAVVGRTYTLHVELQDGKRFQSFPELVSPVPEVDSLTYRAVRSASADPLNDEVGVELLAHFQDPENEKNNYYWKPLESDFVIVAEPQLHRNVKDCCEVCYHREMPFPLNVNTVSDIDFNGLYQRRVIAYVQDNGVRFKDTYRLDVQHLSVSDEAHRFLKLVSQQTNLTGSVFDPPPANIRGNMINIDDPDEQVLGYFFASDERFLRTYIQKSKLEFVRIPATIIPFDCQEYLDPDGKNQDPRIGYIPPPLPLDPPDDWNPPSD</sequence>
<feature type="region of interest" description="Disordered" evidence="1">
    <location>
        <begin position="342"/>
        <end position="368"/>
    </location>
</feature>
<name>K1LG69_CECL9</name>